<feature type="signal peptide" evidence="3">
    <location>
        <begin position="1"/>
        <end position="18"/>
    </location>
</feature>
<dbReference type="Gene3D" id="2.60.120.430">
    <property type="entry name" value="Galactose-binding lectin"/>
    <property type="match status" value="1"/>
</dbReference>
<dbReference type="Gene3D" id="3.40.50.1110">
    <property type="entry name" value="SGNH hydrolase"/>
    <property type="match status" value="1"/>
</dbReference>
<evidence type="ECO:0000256" key="2">
    <source>
        <dbReference type="ARBA" id="ARBA00022801"/>
    </source>
</evidence>
<evidence type="ECO:0000256" key="3">
    <source>
        <dbReference type="SAM" id="SignalP"/>
    </source>
</evidence>
<name>A0A840V5C0_9BACT</name>
<accession>A0A840V5C0</accession>
<proteinExistence type="inferred from homology"/>
<dbReference type="AlphaFoldDB" id="A0A840V5C0"/>
<dbReference type="InterPro" id="IPR008979">
    <property type="entry name" value="Galactose-bd-like_sf"/>
</dbReference>
<feature type="domain" description="SGNH hydrolase-type esterase" evidence="4">
    <location>
        <begin position="181"/>
        <end position="349"/>
    </location>
</feature>
<dbReference type="InterPro" id="IPR013830">
    <property type="entry name" value="SGNH_hydro"/>
</dbReference>
<dbReference type="SUPFAM" id="SSF49785">
    <property type="entry name" value="Galactose-binding domain-like"/>
    <property type="match status" value="1"/>
</dbReference>
<keyword evidence="3" id="KW-0732">Signal</keyword>
<organism evidence="5 6">
    <name type="scientific">Haloferula luteola</name>
    <dbReference type="NCBI Taxonomy" id="595692"/>
    <lineage>
        <taxon>Bacteria</taxon>
        <taxon>Pseudomonadati</taxon>
        <taxon>Verrucomicrobiota</taxon>
        <taxon>Verrucomicrobiia</taxon>
        <taxon>Verrucomicrobiales</taxon>
        <taxon>Verrucomicrobiaceae</taxon>
        <taxon>Haloferula</taxon>
    </lineage>
</organism>
<dbReference type="Proteomes" id="UP000557717">
    <property type="component" value="Unassembled WGS sequence"/>
</dbReference>
<dbReference type="InterPro" id="IPR037459">
    <property type="entry name" value="RhgT-like"/>
</dbReference>
<dbReference type="Pfam" id="PF13472">
    <property type="entry name" value="Lipase_GDSL_2"/>
    <property type="match status" value="1"/>
</dbReference>
<dbReference type="GO" id="GO:0016788">
    <property type="term" value="F:hydrolase activity, acting on ester bonds"/>
    <property type="evidence" value="ECO:0007669"/>
    <property type="project" value="UniProtKB-ARBA"/>
</dbReference>
<gene>
    <name evidence="5" type="ORF">HNR46_003416</name>
</gene>
<comment type="caution">
    <text evidence="5">The sequence shown here is derived from an EMBL/GenBank/DDBJ whole genome shotgun (WGS) entry which is preliminary data.</text>
</comment>
<comment type="similarity">
    <text evidence="1">Belongs to the 'GDSL' lipolytic enzyme family.</text>
</comment>
<keyword evidence="2" id="KW-0378">Hydrolase</keyword>
<dbReference type="PANTHER" id="PTHR43695">
    <property type="entry name" value="PUTATIVE (AFU_ORTHOLOGUE AFUA_2G17250)-RELATED"/>
    <property type="match status" value="1"/>
</dbReference>
<evidence type="ECO:0000259" key="4">
    <source>
        <dbReference type="Pfam" id="PF13472"/>
    </source>
</evidence>
<dbReference type="PANTHER" id="PTHR43695:SF1">
    <property type="entry name" value="RHAMNOGALACTURONAN ACETYLESTERASE"/>
    <property type="match status" value="1"/>
</dbReference>
<dbReference type="InterPro" id="IPR036514">
    <property type="entry name" value="SGNH_hydro_sf"/>
</dbReference>
<dbReference type="CDD" id="cd01821">
    <property type="entry name" value="Rhamnogalacturan_acetylesterase_like"/>
    <property type="match status" value="1"/>
</dbReference>
<reference evidence="5 6" key="1">
    <citation type="submission" date="2020-08" db="EMBL/GenBank/DDBJ databases">
        <title>Genomic Encyclopedia of Type Strains, Phase IV (KMG-IV): sequencing the most valuable type-strain genomes for metagenomic binning, comparative biology and taxonomic classification.</title>
        <authorList>
            <person name="Goeker M."/>
        </authorList>
    </citation>
    <scope>NUCLEOTIDE SEQUENCE [LARGE SCALE GENOMIC DNA]</scope>
    <source>
        <strain evidence="5 6">YC6886</strain>
    </source>
</reference>
<evidence type="ECO:0000256" key="1">
    <source>
        <dbReference type="ARBA" id="ARBA00008668"/>
    </source>
</evidence>
<dbReference type="SUPFAM" id="SSF52266">
    <property type="entry name" value="SGNH hydrolase"/>
    <property type="match status" value="1"/>
</dbReference>
<protein>
    <submittedName>
        <fullName evidence="5">Lysophospholipase L1-like esterase</fullName>
    </submittedName>
</protein>
<dbReference type="EMBL" id="JACHFD010000021">
    <property type="protein sequence ID" value="MBB5353162.1"/>
    <property type="molecule type" value="Genomic_DNA"/>
</dbReference>
<evidence type="ECO:0000313" key="6">
    <source>
        <dbReference type="Proteomes" id="UP000557717"/>
    </source>
</evidence>
<evidence type="ECO:0000313" key="5">
    <source>
        <dbReference type="EMBL" id="MBB5353162.1"/>
    </source>
</evidence>
<feature type="chain" id="PRO_5032710908" evidence="3">
    <location>
        <begin position="19"/>
        <end position="406"/>
    </location>
</feature>
<keyword evidence="6" id="KW-1185">Reference proteome</keyword>
<dbReference type="RefSeq" id="WP_184020771.1">
    <property type="nucleotide sequence ID" value="NZ_JACHFD010000021.1"/>
</dbReference>
<sequence>MKTLLPACLISLASLSGAMDTWQLDFGTAEPTDGFLLVTASERYHSARGYGYDLVGSPHDQGTVVTGTGGFYFSILAPPGNYLVSVQLGAPHFASDTTIKAESRRLMLDAIKVPAGESKTRSFVVNVRTPEIEPGDQVRLKDREKPYLHWDSKLTLEFNGQAPAIDSLEIRKAPEAQTIFLLGDSTVTDQPYEPWNSWGQMLPVFFDESVAVANHAESGETIRSSLAAGRFRQVEHFLKPGDYVFLQFGHNDMKDRSPDALDRYTTQLTQAVTRFRAHGAHPVLVTSMERKSGVKADTLGRYPDAVRQVSETTGAPLIDLHAMSRTLYQALGSQLEAAFQDGTHHNDYGSYLLAGCMAHGIQNELPELAQHFRHGIEPIDPAHPLLPADFHYPPSPLTDLAKPDGD</sequence>